<evidence type="ECO:0000256" key="13">
    <source>
        <dbReference type="SAM" id="MobiDB-lite"/>
    </source>
</evidence>
<evidence type="ECO:0000256" key="7">
    <source>
        <dbReference type="ARBA" id="ARBA00023167"/>
    </source>
</evidence>
<dbReference type="AlphaFoldDB" id="A0A9W6SVB2"/>
<evidence type="ECO:0000256" key="6">
    <source>
        <dbReference type="ARBA" id="ARBA00023002"/>
    </source>
</evidence>
<evidence type="ECO:0000256" key="10">
    <source>
        <dbReference type="ARBA" id="ARBA00078053"/>
    </source>
</evidence>
<dbReference type="Pfam" id="PF01507">
    <property type="entry name" value="PAPS_reduct"/>
    <property type="match status" value="1"/>
</dbReference>
<evidence type="ECO:0000259" key="14">
    <source>
        <dbReference type="Pfam" id="PF01507"/>
    </source>
</evidence>
<dbReference type="InterPro" id="IPR002500">
    <property type="entry name" value="PAPS_reduct_dom"/>
</dbReference>
<feature type="domain" description="Phosphoadenosine phosphosulphate reductase" evidence="14">
    <location>
        <begin position="69"/>
        <end position="257"/>
    </location>
</feature>
<evidence type="ECO:0000256" key="1">
    <source>
        <dbReference type="ARBA" id="ARBA00004848"/>
    </source>
</evidence>
<organism evidence="15 16">
    <name type="scientific">Candida boidinii</name>
    <name type="common">Yeast</name>
    <dbReference type="NCBI Taxonomy" id="5477"/>
    <lineage>
        <taxon>Eukaryota</taxon>
        <taxon>Fungi</taxon>
        <taxon>Dikarya</taxon>
        <taxon>Ascomycota</taxon>
        <taxon>Saccharomycotina</taxon>
        <taxon>Pichiomycetes</taxon>
        <taxon>Pichiales</taxon>
        <taxon>Pichiaceae</taxon>
        <taxon>Ogataea</taxon>
        <taxon>Ogataea/Candida clade</taxon>
    </lineage>
</organism>
<dbReference type="EMBL" id="BSXN01000074">
    <property type="protein sequence ID" value="GME66972.1"/>
    <property type="molecule type" value="Genomic_DNA"/>
</dbReference>
<evidence type="ECO:0000256" key="5">
    <source>
        <dbReference type="ARBA" id="ARBA00022857"/>
    </source>
</evidence>
<dbReference type="NCBIfam" id="NF002537">
    <property type="entry name" value="PRK02090.1"/>
    <property type="match status" value="1"/>
</dbReference>
<dbReference type="OrthoDB" id="7869097at2759"/>
<keyword evidence="5" id="KW-0521">NADP</keyword>
<evidence type="ECO:0000256" key="9">
    <source>
        <dbReference type="ARBA" id="ARBA00052536"/>
    </source>
</evidence>
<evidence type="ECO:0000313" key="15">
    <source>
        <dbReference type="EMBL" id="GME66972.1"/>
    </source>
</evidence>
<dbReference type="SUPFAM" id="SSF52402">
    <property type="entry name" value="Adenine nucleotide alpha hydrolases-like"/>
    <property type="match status" value="1"/>
</dbReference>
<dbReference type="Proteomes" id="UP001165120">
    <property type="component" value="Unassembled WGS sequence"/>
</dbReference>
<evidence type="ECO:0000256" key="12">
    <source>
        <dbReference type="ARBA" id="ARBA00082553"/>
    </source>
</evidence>
<dbReference type="InterPro" id="IPR014729">
    <property type="entry name" value="Rossmann-like_a/b/a_fold"/>
</dbReference>
<dbReference type="GO" id="GO:0005737">
    <property type="term" value="C:cytoplasm"/>
    <property type="evidence" value="ECO:0007669"/>
    <property type="project" value="TreeGrafter"/>
</dbReference>
<dbReference type="GO" id="GO:0019379">
    <property type="term" value="P:sulfate assimilation, phosphoadenylyl sulfate reduction by phosphoadenylyl-sulfate reductase (thioredoxin)"/>
    <property type="evidence" value="ECO:0007669"/>
    <property type="project" value="InterPro"/>
</dbReference>
<comment type="pathway">
    <text evidence="1">Sulfur metabolism; hydrogen sulfide biosynthesis; sulfite from sulfate: step 3/3.</text>
</comment>
<dbReference type="NCBIfam" id="TIGR00434">
    <property type="entry name" value="cysH"/>
    <property type="match status" value="1"/>
</dbReference>
<evidence type="ECO:0000256" key="8">
    <source>
        <dbReference type="ARBA" id="ARBA00023192"/>
    </source>
</evidence>
<keyword evidence="16" id="KW-1185">Reference proteome</keyword>
<dbReference type="GO" id="GO:0004604">
    <property type="term" value="F:phosphoadenylyl-sulfate reductase (thioredoxin) activity"/>
    <property type="evidence" value="ECO:0007669"/>
    <property type="project" value="UniProtKB-EC"/>
</dbReference>
<dbReference type="Gene3D" id="3.40.50.620">
    <property type="entry name" value="HUPs"/>
    <property type="match status" value="1"/>
</dbReference>
<dbReference type="PANTHER" id="PTHR46509:SF1">
    <property type="entry name" value="PHOSPHOADENOSINE PHOSPHOSULFATE REDUCTASE"/>
    <property type="match status" value="1"/>
</dbReference>
<keyword evidence="8" id="KW-0198">Cysteine biosynthesis</keyword>
<feature type="compositionally biased region" description="Basic and acidic residues" evidence="13">
    <location>
        <begin position="259"/>
        <end position="275"/>
    </location>
</feature>
<protein>
    <recommendedName>
        <fullName evidence="3">phosphoadenylyl-sulfate reductase (thioredoxin)</fullName>
        <ecNumber evidence="3">1.8.4.8</ecNumber>
    </recommendedName>
    <alternativeName>
        <fullName evidence="10">3'-phosphoadenylylsulfate reductase</fullName>
    </alternativeName>
    <alternativeName>
        <fullName evidence="12">PAPS reductase, thioredoxin dependent</fullName>
    </alternativeName>
    <alternativeName>
        <fullName evidence="11">PAdoPS reductase</fullName>
    </alternativeName>
</protein>
<proteinExistence type="inferred from homology"/>
<evidence type="ECO:0000256" key="3">
    <source>
        <dbReference type="ARBA" id="ARBA00013096"/>
    </source>
</evidence>
<feature type="compositionally biased region" description="Basic and acidic residues" evidence="13">
    <location>
        <begin position="1"/>
        <end position="21"/>
    </location>
</feature>
<comment type="catalytic activity">
    <reaction evidence="9">
        <text>[thioredoxin]-disulfide + sulfite + adenosine 3',5'-bisphosphate + 2 H(+) = [thioredoxin]-dithiol + 3'-phosphoadenylyl sulfate</text>
        <dbReference type="Rhea" id="RHEA:11724"/>
        <dbReference type="Rhea" id="RHEA-COMP:10698"/>
        <dbReference type="Rhea" id="RHEA-COMP:10700"/>
        <dbReference type="ChEBI" id="CHEBI:15378"/>
        <dbReference type="ChEBI" id="CHEBI:17359"/>
        <dbReference type="ChEBI" id="CHEBI:29950"/>
        <dbReference type="ChEBI" id="CHEBI:50058"/>
        <dbReference type="ChEBI" id="CHEBI:58339"/>
        <dbReference type="ChEBI" id="CHEBI:58343"/>
        <dbReference type="EC" id="1.8.4.8"/>
    </reaction>
</comment>
<name>A0A9W6SVB2_CANBO</name>
<dbReference type="GO" id="GO:0009086">
    <property type="term" value="P:methionine biosynthetic process"/>
    <property type="evidence" value="ECO:0007669"/>
    <property type="project" value="UniProtKB-KW"/>
</dbReference>
<accession>A0A9W6SVB2</accession>
<keyword evidence="6" id="KW-0560">Oxidoreductase</keyword>
<keyword evidence="4" id="KW-0028">Amino-acid biosynthesis</keyword>
<dbReference type="PIRSF" id="PIRSF000857">
    <property type="entry name" value="PAPS_reductase"/>
    <property type="match status" value="1"/>
</dbReference>
<feature type="region of interest" description="Disordered" evidence="13">
    <location>
        <begin position="255"/>
        <end position="275"/>
    </location>
</feature>
<feature type="region of interest" description="Disordered" evidence="13">
    <location>
        <begin position="1"/>
        <end position="32"/>
    </location>
</feature>
<dbReference type="HAMAP" id="MF_00063">
    <property type="entry name" value="CysH"/>
    <property type="match status" value="1"/>
</dbReference>
<feature type="compositionally biased region" description="Polar residues" evidence="13">
    <location>
        <begin position="22"/>
        <end position="32"/>
    </location>
</feature>
<evidence type="ECO:0000256" key="4">
    <source>
        <dbReference type="ARBA" id="ARBA00022605"/>
    </source>
</evidence>
<evidence type="ECO:0000256" key="2">
    <source>
        <dbReference type="ARBA" id="ARBA00009732"/>
    </source>
</evidence>
<dbReference type="InterPro" id="IPR004511">
    <property type="entry name" value="PAPS/APS_Rdtase"/>
</dbReference>
<dbReference type="GO" id="GO:0019344">
    <property type="term" value="P:cysteine biosynthetic process"/>
    <property type="evidence" value="ECO:0007669"/>
    <property type="project" value="UniProtKB-KW"/>
</dbReference>
<dbReference type="EC" id="1.8.4.8" evidence="3"/>
<comment type="similarity">
    <text evidence="2">Belongs to the PAPS reductase family. CysH subfamily.</text>
</comment>
<sequence length="303" mass="34986">MTEDFKKRKLEEADNKDHNKNNQETNKMTTDNQISVKITKDQLDHLNNTLSYLTPQEVLKWSIITFPNLFQTTAFGLTGLAILDMLHNLTIEEEEIKEIQKSSGSVELIFIDTLYHFPQTYELISKIKSKYSNIKLNIYKPKDSENEQEFVSNYGDNLWETNDDKYDYLVKVEPAQRAYKELKVVAVFTGRRRSQGGARGSLPVIEIEESSNIIKINPLASWDFNKVLEYIKANDVPYNELLDLGYKSVGDWHSTQPVKEGEDERSGRWKGKAKTECGIHETSRFAQFLKENENKTETGAENK</sequence>
<evidence type="ECO:0000313" key="16">
    <source>
        <dbReference type="Proteomes" id="UP001165120"/>
    </source>
</evidence>
<dbReference type="CDD" id="cd23945">
    <property type="entry name" value="PAPS_reductase"/>
    <property type="match status" value="1"/>
</dbReference>
<dbReference type="NCBIfam" id="TIGR02057">
    <property type="entry name" value="PAPS_reductase"/>
    <property type="match status" value="1"/>
</dbReference>
<evidence type="ECO:0000256" key="11">
    <source>
        <dbReference type="ARBA" id="ARBA00082472"/>
    </source>
</evidence>
<dbReference type="FunFam" id="3.40.50.620:FF:000151">
    <property type="entry name" value="Phosphoadenosine phosphosulfate reductase"/>
    <property type="match status" value="1"/>
</dbReference>
<reference evidence="15" key="1">
    <citation type="submission" date="2023-04" db="EMBL/GenBank/DDBJ databases">
        <title>Candida boidinii NBRC 10035.</title>
        <authorList>
            <person name="Ichikawa N."/>
            <person name="Sato H."/>
            <person name="Tonouchi N."/>
        </authorList>
    </citation>
    <scope>NUCLEOTIDE SEQUENCE</scope>
    <source>
        <strain evidence="15">NBRC 10035</strain>
    </source>
</reference>
<keyword evidence="7" id="KW-0486">Methionine biosynthesis</keyword>
<dbReference type="InterPro" id="IPR011800">
    <property type="entry name" value="PAPS_reductase_CysH"/>
</dbReference>
<dbReference type="PANTHER" id="PTHR46509">
    <property type="entry name" value="PHOSPHOADENOSINE PHOSPHOSULFATE REDUCTASE"/>
    <property type="match status" value="1"/>
</dbReference>
<comment type="caution">
    <text evidence="15">The sequence shown here is derived from an EMBL/GenBank/DDBJ whole genome shotgun (WGS) entry which is preliminary data.</text>
</comment>
<gene>
    <name evidence="15" type="ORF">Cboi02_000041000</name>
</gene>